<proteinExistence type="predicted"/>
<feature type="domain" description="Transposase Tn5-like N-terminal" evidence="2">
    <location>
        <begin position="20"/>
        <end position="78"/>
    </location>
</feature>
<dbReference type="PATRIC" id="fig|272624.6.peg.1128"/>
<dbReference type="InterPro" id="IPR038215">
    <property type="entry name" value="TN5-like_N_sf"/>
</dbReference>
<dbReference type="Pfam" id="PF01609">
    <property type="entry name" value="DDE_Tnp_1"/>
    <property type="match status" value="1"/>
</dbReference>
<dbReference type="GO" id="GO:0004803">
    <property type="term" value="F:transposase activity"/>
    <property type="evidence" value="ECO:0007669"/>
    <property type="project" value="InterPro"/>
</dbReference>
<dbReference type="AlphaFoldDB" id="Q5ZWJ9"/>
<dbReference type="SUPFAM" id="SSF53098">
    <property type="entry name" value="Ribonuclease H-like"/>
    <property type="match status" value="1"/>
</dbReference>
<dbReference type="GO" id="GO:0003677">
    <property type="term" value="F:DNA binding"/>
    <property type="evidence" value="ECO:0007669"/>
    <property type="project" value="InterPro"/>
</dbReference>
<protein>
    <submittedName>
        <fullName evidence="4">Transposase, IS4 family TnpA</fullName>
    </submittedName>
</protein>
<dbReference type="STRING" id="272624.lpg0142"/>
<dbReference type="EMBL" id="AE017354">
    <property type="protein sequence ID" value="AAU27172.1"/>
    <property type="molecule type" value="Genomic_DNA"/>
</dbReference>
<gene>
    <name evidence="3" type="ordered locus">lpg0142</name>
    <name evidence="4" type="ordered locus">lpg1086</name>
    <name evidence="5" type="ordered locus">lpg2116</name>
</gene>
<reference evidence="4" key="2">
    <citation type="submission" date="2009-02" db="EMBL/GenBank/DDBJ databases">
        <authorList>
            <person name="Russo J.J."/>
        </authorList>
    </citation>
    <scope>NUCLEOTIDE SEQUENCE</scope>
    <source>
        <strain>Philadelphia 1</strain>
    </source>
</reference>
<dbReference type="PANTHER" id="PTHR37319:SF1">
    <property type="entry name" value="TRANSPOSASE TN5 DIMERISATION DOMAIN-CONTAINING PROTEIN"/>
    <property type="match status" value="1"/>
</dbReference>
<dbReference type="InterPro" id="IPR002559">
    <property type="entry name" value="Transposase_11"/>
</dbReference>
<dbReference type="OrthoDB" id="5647367at2"/>
<dbReference type="InterPro" id="IPR054836">
    <property type="entry name" value="Tn5_transposase"/>
</dbReference>
<dbReference type="PaxDb" id="272624-lpg0142"/>
<dbReference type="NCBIfam" id="NF033590">
    <property type="entry name" value="transpos_IS4_3"/>
    <property type="match status" value="1"/>
</dbReference>
<evidence type="ECO:0000259" key="1">
    <source>
        <dbReference type="Pfam" id="PF01609"/>
    </source>
</evidence>
<evidence type="ECO:0000313" key="6">
    <source>
        <dbReference type="Proteomes" id="UP000000609"/>
    </source>
</evidence>
<dbReference type="PANTHER" id="PTHR37319">
    <property type="entry name" value="TRANSPOSASE"/>
    <property type="match status" value="1"/>
</dbReference>
<dbReference type="Gene3D" id="1.10.740.10">
    <property type="entry name" value="Transferase Inhibitor Protein From Tn5, Chain"/>
    <property type="match status" value="1"/>
</dbReference>
<dbReference type="EMBL" id="AE017354">
    <property type="protein sequence ID" value="AAU28182.1"/>
    <property type="molecule type" value="Genomic_DNA"/>
</dbReference>
<dbReference type="Gene3D" id="1.10.246.40">
    <property type="entry name" value="Tn5 transposase, domain 1"/>
    <property type="match status" value="1"/>
</dbReference>
<dbReference type="EMBL" id="AE017354">
    <property type="protein sequence ID" value="AAU26249.1"/>
    <property type="molecule type" value="Genomic_DNA"/>
</dbReference>
<evidence type="ECO:0000313" key="4">
    <source>
        <dbReference type="EMBL" id="AAU27172.1"/>
    </source>
</evidence>
<evidence type="ECO:0000313" key="3">
    <source>
        <dbReference type="EMBL" id="AAU26249.1"/>
    </source>
</evidence>
<dbReference type="InterPro" id="IPR047768">
    <property type="entry name" value="Tn5p-like"/>
</dbReference>
<evidence type="ECO:0000259" key="2">
    <source>
        <dbReference type="Pfam" id="PF14706"/>
    </source>
</evidence>
<dbReference type="HOGENOM" id="CLU_045115_0_0_6"/>
<dbReference type="KEGG" id="lpn:lpg1086"/>
<dbReference type="KEGG" id="lpn:lpg0142"/>
<dbReference type="eggNOG" id="COG1943">
    <property type="taxonomic scope" value="Bacteria"/>
</dbReference>
<dbReference type="KEGG" id="lpn:lpg2116"/>
<feature type="domain" description="Transposase IS4-like" evidence="1">
    <location>
        <begin position="220"/>
        <end position="377"/>
    </location>
</feature>
<dbReference type="InterPro" id="IPR014737">
    <property type="entry name" value="Transposase_Tn5-like_C"/>
</dbReference>
<name>Q5ZWJ9_LEGPH</name>
<dbReference type="Gene3D" id="3.90.350.10">
    <property type="entry name" value="Transposase Inhibitor Protein From Tn5, Chain A, domain 1"/>
    <property type="match status" value="1"/>
</dbReference>
<reference evidence="4 6" key="1">
    <citation type="journal article" date="2004" name="Science">
        <title>The genomic sequence of the accidental pathogen Legionella pneumophila.</title>
        <authorList>
            <person name="Chien M."/>
            <person name="Morozova I."/>
            <person name="Shi S."/>
            <person name="Sheng H."/>
            <person name="Chen J."/>
            <person name="Gomez S.M."/>
            <person name="Asamani G."/>
            <person name="Hill K."/>
            <person name="Nuara J."/>
            <person name="Feder M."/>
            <person name="Rineer J."/>
            <person name="Greenberg J.J."/>
            <person name="Steshenko V."/>
            <person name="Park S.H."/>
            <person name="Zhao B."/>
            <person name="Teplitskaya E."/>
            <person name="Edwards J.R."/>
            <person name="Pampou S."/>
            <person name="Georghiou A."/>
            <person name="Chou I.C."/>
            <person name="Iannuccilli W."/>
            <person name="Ulz M.E."/>
            <person name="Kim D.H."/>
            <person name="Geringer-Sameth A."/>
            <person name="Goldsberry C."/>
            <person name="Morozov P."/>
            <person name="Fischer S.G."/>
            <person name="Segal G."/>
            <person name="Qu X."/>
            <person name="Rzhetsky A."/>
            <person name="Zhang P."/>
            <person name="Cayanis E."/>
            <person name="De Jong P.J."/>
            <person name="Ju J."/>
            <person name="Kalachikov S."/>
            <person name="Shuman H.A."/>
            <person name="Russo J.J."/>
        </authorList>
    </citation>
    <scope>NUCLEOTIDE SEQUENCE [LARGE SCALE GENOMIC DNA]</scope>
    <source>
        <strain evidence="4">Philadelphia 1</strain>
        <strain evidence="6">Philadelphia 1 / ATCC 33152 / DSM 7513</strain>
    </source>
</reference>
<dbReference type="GO" id="GO:0006313">
    <property type="term" value="P:DNA transposition"/>
    <property type="evidence" value="ECO:0007669"/>
    <property type="project" value="InterPro"/>
</dbReference>
<evidence type="ECO:0000313" key="5">
    <source>
        <dbReference type="EMBL" id="AAU28182.1"/>
    </source>
</evidence>
<dbReference type="InterPro" id="IPR012337">
    <property type="entry name" value="RNaseH-like_sf"/>
</dbReference>
<keyword evidence="6" id="KW-1185">Reference proteome</keyword>
<dbReference type="Proteomes" id="UP000000609">
    <property type="component" value="Chromosome"/>
</dbReference>
<dbReference type="Pfam" id="PF14706">
    <property type="entry name" value="Tnp_DNA_bind"/>
    <property type="match status" value="1"/>
</dbReference>
<accession>Q5ZWJ9</accession>
<sequence length="482" mass="55306">MIKSPLFEVCMDLAVEDTTAWSEAIFGSVALGDKRLTRRLIQIGKQLSSTPGGSLSGSCGGQDALIEGSYRFLRNKRVTANQIAEGGYQVTSWLSQSIPTLLAIEDTTTLSYTHQVKESLGDLGGPKEKSNRGFHVHTTMLMDAEQEKTIGLIAQERWCRDIKERGKKNHRRVRLYTEKESYKWEKNTRELENRLGSKMSDVISVCDREADIFEYIQYKLDHAQRFIVRASHNRKLEGSNCYLFQMLPSAVNLGIYTIEVAQKANRKKRQVTLELKTTSVTFSPSERRAKARELKPITLNVVIAKEKNPSESDCLEWILLTTEATTTLECTRKITRYYEMRWRIEDFHKAWKSGVGAEEQRMQSIENLEKMIVILSFVAIRLLQLKEYFEYPTTLVINDSSTSCDELLTDAEWKVLWNSVERKSLPEKIPTAAWAYKAIAKLGGWTDSKRTGKAAWSTIWKGWFRLQERVEGLRIANELMEM</sequence>
<dbReference type="InterPro" id="IPR014735">
    <property type="entry name" value="Transposase_Tn5-like_N"/>
</dbReference>
<organism evidence="4 6">
    <name type="scientific">Legionella pneumophila subsp. pneumophila (strain Philadelphia 1 / ATCC 33152 / DSM 7513)</name>
    <dbReference type="NCBI Taxonomy" id="272624"/>
    <lineage>
        <taxon>Bacteria</taxon>
        <taxon>Pseudomonadati</taxon>
        <taxon>Pseudomonadota</taxon>
        <taxon>Gammaproteobacteria</taxon>
        <taxon>Legionellales</taxon>
        <taxon>Legionellaceae</taxon>
        <taxon>Legionella</taxon>
    </lineage>
</organism>